<keyword evidence="2" id="KW-1185">Reference proteome</keyword>
<reference evidence="1 2" key="1">
    <citation type="submission" date="2019-05" db="EMBL/GenBank/DDBJ databases">
        <title>Another draft genome of Portunus trituberculatus and its Hox gene families provides insights of decapod evolution.</title>
        <authorList>
            <person name="Jeong J.-H."/>
            <person name="Song I."/>
            <person name="Kim S."/>
            <person name="Choi T."/>
            <person name="Kim D."/>
            <person name="Ryu S."/>
            <person name="Kim W."/>
        </authorList>
    </citation>
    <scope>NUCLEOTIDE SEQUENCE [LARGE SCALE GENOMIC DNA]</scope>
    <source>
        <tissue evidence="1">Muscle</tissue>
    </source>
</reference>
<name>A0A5B7GFB2_PORTR</name>
<gene>
    <name evidence="1" type="ORF">E2C01_049803</name>
</gene>
<comment type="caution">
    <text evidence="1">The sequence shown here is derived from an EMBL/GenBank/DDBJ whole genome shotgun (WGS) entry which is preliminary data.</text>
</comment>
<accession>A0A5B7GFB2</accession>
<sequence>MMDVPQPPQKRKQSSSCCVSKQLAFRDGNATTALPTPNTAAPSAGAEMFTLLVDDAAGG</sequence>
<proteinExistence type="predicted"/>
<dbReference type="EMBL" id="VSRR010013497">
    <property type="protein sequence ID" value="MPC55858.1"/>
    <property type="molecule type" value="Genomic_DNA"/>
</dbReference>
<dbReference type="AlphaFoldDB" id="A0A5B7GFB2"/>
<evidence type="ECO:0000313" key="1">
    <source>
        <dbReference type="EMBL" id="MPC55858.1"/>
    </source>
</evidence>
<evidence type="ECO:0000313" key="2">
    <source>
        <dbReference type="Proteomes" id="UP000324222"/>
    </source>
</evidence>
<protein>
    <submittedName>
        <fullName evidence="1">Uncharacterized protein</fullName>
    </submittedName>
</protein>
<organism evidence="1 2">
    <name type="scientific">Portunus trituberculatus</name>
    <name type="common">Swimming crab</name>
    <name type="synonym">Neptunus trituberculatus</name>
    <dbReference type="NCBI Taxonomy" id="210409"/>
    <lineage>
        <taxon>Eukaryota</taxon>
        <taxon>Metazoa</taxon>
        <taxon>Ecdysozoa</taxon>
        <taxon>Arthropoda</taxon>
        <taxon>Crustacea</taxon>
        <taxon>Multicrustacea</taxon>
        <taxon>Malacostraca</taxon>
        <taxon>Eumalacostraca</taxon>
        <taxon>Eucarida</taxon>
        <taxon>Decapoda</taxon>
        <taxon>Pleocyemata</taxon>
        <taxon>Brachyura</taxon>
        <taxon>Eubrachyura</taxon>
        <taxon>Portunoidea</taxon>
        <taxon>Portunidae</taxon>
        <taxon>Portuninae</taxon>
        <taxon>Portunus</taxon>
    </lineage>
</organism>
<dbReference type="Proteomes" id="UP000324222">
    <property type="component" value="Unassembled WGS sequence"/>
</dbReference>